<dbReference type="PANTHER" id="PTHR43133">
    <property type="entry name" value="RNA POLYMERASE ECF-TYPE SIGMA FACTO"/>
    <property type="match status" value="1"/>
</dbReference>
<name>A0A2Z4XFZ8_BURGA</name>
<evidence type="ECO:0000259" key="5">
    <source>
        <dbReference type="Pfam" id="PF04542"/>
    </source>
</evidence>
<dbReference type="SUPFAM" id="SSF88659">
    <property type="entry name" value="Sigma3 and sigma4 domains of RNA polymerase sigma factors"/>
    <property type="match status" value="1"/>
</dbReference>
<dbReference type="PANTHER" id="PTHR43133:SF63">
    <property type="entry name" value="RNA POLYMERASE SIGMA FACTOR FECI-RELATED"/>
    <property type="match status" value="1"/>
</dbReference>
<evidence type="ECO:0000256" key="2">
    <source>
        <dbReference type="ARBA" id="ARBA00023015"/>
    </source>
</evidence>
<keyword evidence="3" id="KW-0731">Sigma factor</keyword>
<dbReference type="InterPro" id="IPR013249">
    <property type="entry name" value="RNA_pol_sigma70_r4_t2"/>
</dbReference>
<reference evidence="7" key="1">
    <citation type="journal article" date="2018" name="Nat. Commun.">
        <title>An antifungal polyketide associated with horizontally acquired genes supports symbiont-mediated defense in Lagria villosa beetles.</title>
        <authorList>
            <person name="Florez L.V."/>
            <person name="Scherlach K."/>
            <person name="Miller I.J."/>
            <person name="Rodrigues A."/>
            <person name="Kwan J.C."/>
            <person name="Hertweck C."/>
            <person name="Kaltenpoth M."/>
        </authorList>
    </citation>
    <scope>NUCLEOTIDE SEQUENCE</scope>
    <source>
        <strain evidence="7">Lv-StB</strain>
    </source>
</reference>
<dbReference type="Gene3D" id="1.10.10.10">
    <property type="entry name" value="Winged helix-like DNA-binding domain superfamily/Winged helix DNA-binding domain"/>
    <property type="match status" value="1"/>
</dbReference>
<accession>A0A2Z4XFZ8</accession>
<dbReference type="Pfam" id="PF08281">
    <property type="entry name" value="Sigma70_r4_2"/>
    <property type="match status" value="1"/>
</dbReference>
<keyword evidence="2" id="KW-0805">Transcription regulation</keyword>
<dbReference type="Gene3D" id="1.10.1740.10">
    <property type="match status" value="1"/>
</dbReference>
<feature type="domain" description="RNA polymerase sigma-70 region 2" evidence="5">
    <location>
        <begin position="16"/>
        <end position="65"/>
    </location>
</feature>
<dbReference type="GO" id="GO:0016987">
    <property type="term" value="F:sigma factor activity"/>
    <property type="evidence" value="ECO:0007669"/>
    <property type="project" value="UniProtKB-KW"/>
</dbReference>
<dbReference type="GO" id="GO:0006352">
    <property type="term" value="P:DNA-templated transcription initiation"/>
    <property type="evidence" value="ECO:0007669"/>
    <property type="project" value="InterPro"/>
</dbReference>
<keyword evidence="4" id="KW-0804">Transcription</keyword>
<dbReference type="InterPro" id="IPR013325">
    <property type="entry name" value="RNA_pol_sigma_r2"/>
</dbReference>
<proteinExistence type="inferred from homology"/>
<dbReference type="InterPro" id="IPR014284">
    <property type="entry name" value="RNA_pol_sigma-70_dom"/>
</dbReference>
<dbReference type="InterPro" id="IPR039425">
    <property type="entry name" value="RNA_pol_sigma-70-like"/>
</dbReference>
<dbReference type="InterPro" id="IPR036388">
    <property type="entry name" value="WH-like_DNA-bd_sf"/>
</dbReference>
<dbReference type="InterPro" id="IPR013324">
    <property type="entry name" value="RNA_pol_sigma_r3/r4-like"/>
</dbReference>
<organism evidence="7">
    <name type="scientific">Burkholderia gladioli</name>
    <name type="common">Pseudomonas marginata</name>
    <name type="synonym">Phytomonas marginata</name>
    <dbReference type="NCBI Taxonomy" id="28095"/>
    <lineage>
        <taxon>Bacteria</taxon>
        <taxon>Pseudomonadati</taxon>
        <taxon>Pseudomonadota</taxon>
        <taxon>Betaproteobacteria</taxon>
        <taxon>Burkholderiales</taxon>
        <taxon>Burkholderiaceae</taxon>
        <taxon>Burkholderia</taxon>
    </lineage>
</organism>
<dbReference type="AlphaFoldDB" id="A0A2Z4XFZ8"/>
<evidence type="ECO:0000256" key="1">
    <source>
        <dbReference type="ARBA" id="ARBA00010641"/>
    </source>
</evidence>
<comment type="similarity">
    <text evidence="1">Belongs to the sigma-70 factor family. ECF subfamily.</text>
</comment>
<protein>
    <submittedName>
        <fullName evidence="7">Sigma-70 RpoE</fullName>
    </submittedName>
</protein>
<dbReference type="Pfam" id="PF04542">
    <property type="entry name" value="Sigma70_r2"/>
    <property type="match status" value="1"/>
</dbReference>
<dbReference type="SUPFAM" id="SSF88946">
    <property type="entry name" value="Sigma2 domain of RNA polymerase sigma factors"/>
    <property type="match status" value="1"/>
</dbReference>
<feature type="domain" description="RNA polymerase sigma factor 70 region 4 type 2" evidence="6">
    <location>
        <begin position="96"/>
        <end position="147"/>
    </location>
</feature>
<evidence type="ECO:0000259" key="6">
    <source>
        <dbReference type="Pfam" id="PF08281"/>
    </source>
</evidence>
<evidence type="ECO:0000256" key="4">
    <source>
        <dbReference type="ARBA" id="ARBA00023163"/>
    </source>
</evidence>
<dbReference type="InterPro" id="IPR007627">
    <property type="entry name" value="RNA_pol_sigma70_r2"/>
</dbReference>
<sequence length="174" mass="20030">MQEYCRLRRKLTLELSPEDAADVAQEAFERTLRYMRKHDGRVASPVGLLVRIALNLQIDRGRRRKHLPTALDESWEHPRWDITPEDEVVGRQSVTQLVETLDKLAPRRREAFVLCRLHGLTYQDAAKKMGIRPSVVREYLVDAVRACRDSVDWAVSRVKCNTPLVNGLELSRSG</sequence>
<evidence type="ECO:0000313" key="7">
    <source>
        <dbReference type="EMBL" id="AXA20086.1"/>
    </source>
</evidence>
<evidence type="ECO:0000256" key="3">
    <source>
        <dbReference type="ARBA" id="ARBA00023082"/>
    </source>
</evidence>
<dbReference type="EMBL" id="MH171092">
    <property type="protein sequence ID" value="AXA20086.1"/>
    <property type="molecule type" value="Genomic_DNA"/>
</dbReference>
<dbReference type="NCBIfam" id="TIGR02937">
    <property type="entry name" value="sigma70-ECF"/>
    <property type="match status" value="1"/>
</dbReference>
<dbReference type="GO" id="GO:0003677">
    <property type="term" value="F:DNA binding"/>
    <property type="evidence" value="ECO:0007669"/>
    <property type="project" value="InterPro"/>
</dbReference>